<evidence type="ECO:0000313" key="2">
    <source>
        <dbReference type="Proteomes" id="UP001177021"/>
    </source>
</evidence>
<comment type="caution">
    <text evidence="1">The sequence shown here is derived from an EMBL/GenBank/DDBJ whole genome shotgun (WGS) entry which is preliminary data.</text>
</comment>
<gene>
    <name evidence="1" type="ORF">MILVUS5_LOCUS9850</name>
</gene>
<sequence length="150" mass="17453">MVYGKACHLPVELEHKAYWALKFLNFNESQAGEQRKVQLQQLDELRCQAYESSKLYKEKVKSYHDKRLVNKEFRPGQMVLLFNSRLKLFPGKLKSKWSGPFKIREVKPYGAVVLEDPATNATWTVNGQRLKLYFGGEFDRVTTKIPLSDP</sequence>
<evidence type="ECO:0000313" key="1">
    <source>
        <dbReference type="EMBL" id="CAJ2639903.1"/>
    </source>
</evidence>
<protein>
    <submittedName>
        <fullName evidence="1">Uncharacterized protein</fullName>
    </submittedName>
</protein>
<dbReference type="Proteomes" id="UP001177021">
    <property type="component" value="Unassembled WGS sequence"/>
</dbReference>
<name>A0ACB0J4L6_TRIPR</name>
<proteinExistence type="predicted"/>
<accession>A0ACB0J4L6</accession>
<keyword evidence="2" id="KW-1185">Reference proteome</keyword>
<organism evidence="1 2">
    <name type="scientific">Trifolium pratense</name>
    <name type="common">Red clover</name>
    <dbReference type="NCBI Taxonomy" id="57577"/>
    <lineage>
        <taxon>Eukaryota</taxon>
        <taxon>Viridiplantae</taxon>
        <taxon>Streptophyta</taxon>
        <taxon>Embryophyta</taxon>
        <taxon>Tracheophyta</taxon>
        <taxon>Spermatophyta</taxon>
        <taxon>Magnoliopsida</taxon>
        <taxon>eudicotyledons</taxon>
        <taxon>Gunneridae</taxon>
        <taxon>Pentapetalae</taxon>
        <taxon>rosids</taxon>
        <taxon>fabids</taxon>
        <taxon>Fabales</taxon>
        <taxon>Fabaceae</taxon>
        <taxon>Papilionoideae</taxon>
        <taxon>50 kb inversion clade</taxon>
        <taxon>NPAAA clade</taxon>
        <taxon>Hologalegina</taxon>
        <taxon>IRL clade</taxon>
        <taxon>Trifolieae</taxon>
        <taxon>Trifolium</taxon>
    </lineage>
</organism>
<dbReference type="EMBL" id="CASHSV030000024">
    <property type="protein sequence ID" value="CAJ2639903.1"/>
    <property type="molecule type" value="Genomic_DNA"/>
</dbReference>
<reference evidence="1" key="1">
    <citation type="submission" date="2023-10" db="EMBL/GenBank/DDBJ databases">
        <authorList>
            <person name="Rodriguez Cubillos JULIANA M."/>
            <person name="De Vega J."/>
        </authorList>
    </citation>
    <scope>NUCLEOTIDE SEQUENCE</scope>
</reference>